<comment type="similarity">
    <text evidence="2">Belongs to the major facilitator superfamily. Bcr/CmlA family.</text>
</comment>
<protein>
    <submittedName>
        <fullName evidence="11">Bcr/CflA family drug resistance efflux transporter</fullName>
    </submittedName>
</protein>
<evidence type="ECO:0000256" key="3">
    <source>
        <dbReference type="ARBA" id="ARBA00022448"/>
    </source>
</evidence>
<feature type="transmembrane region" description="Helical" evidence="9">
    <location>
        <begin position="331"/>
        <end position="349"/>
    </location>
</feature>
<feature type="transmembrane region" description="Helical" evidence="9">
    <location>
        <begin position="159"/>
        <end position="181"/>
    </location>
</feature>
<keyword evidence="3" id="KW-0813">Transport</keyword>
<comment type="caution">
    <text evidence="11">The sequence shown here is derived from an EMBL/GenBank/DDBJ whole genome shotgun (WGS) entry which is preliminary data.</text>
</comment>
<dbReference type="PRINTS" id="PR01036">
    <property type="entry name" value="TCRTETB"/>
</dbReference>
<evidence type="ECO:0000256" key="7">
    <source>
        <dbReference type="ARBA" id="ARBA00023136"/>
    </source>
</evidence>
<dbReference type="SUPFAM" id="SSF103473">
    <property type="entry name" value="MFS general substrate transporter"/>
    <property type="match status" value="1"/>
</dbReference>
<feature type="transmembrane region" description="Helical" evidence="9">
    <location>
        <begin position="187"/>
        <end position="206"/>
    </location>
</feature>
<keyword evidence="6 9" id="KW-1133">Transmembrane helix</keyword>
<keyword evidence="5 9" id="KW-0812">Transmembrane</keyword>
<dbReference type="RefSeq" id="WP_189217472.1">
    <property type="nucleotide sequence ID" value="NZ_BMQK01000006.1"/>
</dbReference>
<dbReference type="PANTHER" id="PTHR23502">
    <property type="entry name" value="MAJOR FACILITATOR SUPERFAMILY"/>
    <property type="match status" value="1"/>
</dbReference>
<dbReference type="InterPro" id="IPR036259">
    <property type="entry name" value="MFS_trans_sf"/>
</dbReference>
<evidence type="ECO:0000313" key="11">
    <source>
        <dbReference type="EMBL" id="GGQ59454.1"/>
    </source>
</evidence>
<feature type="region of interest" description="Disordered" evidence="8">
    <location>
        <begin position="1"/>
        <end position="28"/>
    </location>
</feature>
<keyword evidence="12" id="KW-1185">Reference proteome</keyword>
<evidence type="ECO:0000256" key="9">
    <source>
        <dbReference type="SAM" id="Phobius"/>
    </source>
</evidence>
<feature type="transmembrane region" description="Helical" evidence="9">
    <location>
        <begin position="369"/>
        <end position="389"/>
    </location>
</feature>
<evidence type="ECO:0000256" key="4">
    <source>
        <dbReference type="ARBA" id="ARBA00022475"/>
    </source>
</evidence>
<accession>A0A918BCJ5</accession>
<dbReference type="Proteomes" id="UP000620156">
    <property type="component" value="Unassembled WGS sequence"/>
</dbReference>
<dbReference type="FunFam" id="1.20.1720.10:FF:000005">
    <property type="entry name" value="Bcr/CflA family efflux transporter"/>
    <property type="match status" value="1"/>
</dbReference>
<dbReference type="EMBL" id="BMQK01000006">
    <property type="protein sequence ID" value="GGQ59454.1"/>
    <property type="molecule type" value="Genomic_DNA"/>
</dbReference>
<evidence type="ECO:0000256" key="8">
    <source>
        <dbReference type="SAM" id="MobiDB-lite"/>
    </source>
</evidence>
<gene>
    <name evidence="11" type="ORF">GCM10010145_31750</name>
</gene>
<dbReference type="PANTHER" id="PTHR23502:SF132">
    <property type="entry name" value="POLYAMINE TRANSPORTER 2-RELATED"/>
    <property type="match status" value="1"/>
</dbReference>
<dbReference type="Pfam" id="PF07690">
    <property type="entry name" value="MFS_1"/>
    <property type="match status" value="1"/>
</dbReference>
<evidence type="ECO:0000313" key="12">
    <source>
        <dbReference type="Proteomes" id="UP000620156"/>
    </source>
</evidence>
<dbReference type="NCBIfam" id="TIGR00710">
    <property type="entry name" value="efflux_Bcr_CflA"/>
    <property type="match status" value="1"/>
</dbReference>
<dbReference type="AlphaFoldDB" id="A0A918BCJ5"/>
<evidence type="ECO:0000256" key="2">
    <source>
        <dbReference type="ARBA" id="ARBA00006236"/>
    </source>
</evidence>
<feature type="compositionally biased region" description="Pro residues" evidence="8">
    <location>
        <begin position="17"/>
        <end position="28"/>
    </location>
</feature>
<dbReference type="InterPro" id="IPR020846">
    <property type="entry name" value="MFS_dom"/>
</dbReference>
<keyword evidence="4" id="KW-1003">Cell membrane</keyword>
<feature type="transmembrane region" description="Helical" evidence="9">
    <location>
        <begin position="126"/>
        <end position="147"/>
    </location>
</feature>
<dbReference type="Gene3D" id="1.20.1720.10">
    <property type="entry name" value="Multidrug resistance protein D"/>
    <property type="match status" value="1"/>
</dbReference>
<evidence type="ECO:0000259" key="10">
    <source>
        <dbReference type="PROSITE" id="PS50850"/>
    </source>
</evidence>
<keyword evidence="7 9" id="KW-0472">Membrane</keyword>
<reference evidence="11" key="2">
    <citation type="submission" date="2020-09" db="EMBL/GenBank/DDBJ databases">
        <authorList>
            <person name="Sun Q."/>
            <person name="Ohkuma M."/>
        </authorList>
    </citation>
    <scope>NUCLEOTIDE SEQUENCE</scope>
    <source>
        <strain evidence="11">JCM 3131</strain>
    </source>
</reference>
<dbReference type="GO" id="GO:0042910">
    <property type="term" value="F:xenobiotic transmembrane transporter activity"/>
    <property type="evidence" value="ECO:0007669"/>
    <property type="project" value="InterPro"/>
</dbReference>
<comment type="subcellular location">
    <subcellularLocation>
        <location evidence="1">Cell membrane</location>
        <topology evidence="1">Multi-pass membrane protein</topology>
    </subcellularLocation>
</comment>
<dbReference type="InterPro" id="IPR004812">
    <property type="entry name" value="Efflux_drug-R_Bcr/CmlA"/>
</dbReference>
<feature type="transmembrane region" description="Helical" evidence="9">
    <location>
        <begin position="305"/>
        <end position="325"/>
    </location>
</feature>
<dbReference type="GO" id="GO:1990961">
    <property type="term" value="P:xenobiotic detoxification by transmembrane export across the plasma membrane"/>
    <property type="evidence" value="ECO:0007669"/>
    <property type="project" value="InterPro"/>
</dbReference>
<dbReference type="InterPro" id="IPR011701">
    <property type="entry name" value="MFS"/>
</dbReference>
<feature type="transmembrane region" description="Helical" evidence="9">
    <location>
        <begin position="238"/>
        <end position="258"/>
    </location>
</feature>
<proteinExistence type="inferred from homology"/>
<name>A0A918BCJ5_9ACTN</name>
<evidence type="ECO:0000256" key="6">
    <source>
        <dbReference type="ARBA" id="ARBA00022989"/>
    </source>
</evidence>
<organism evidence="11 12">
    <name type="scientific">Streptomyces ruber</name>
    <dbReference type="NCBI Taxonomy" id="83378"/>
    <lineage>
        <taxon>Bacteria</taxon>
        <taxon>Bacillati</taxon>
        <taxon>Actinomycetota</taxon>
        <taxon>Actinomycetes</taxon>
        <taxon>Kitasatosporales</taxon>
        <taxon>Streptomycetaceae</taxon>
        <taxon>Streptomyces</taxon>
    </lineage>
</organism>
<evidence type="ECO:0000256" key="5">
    <source>
        <dbReference type="ARBA" id="ARBA00022692"/>
    </source>
</evidence>
<reference evidence="11" key="1">
    <citation type="journal article" date="2014" name="Int. J. Syst. Evol. Microbiol.">
        <title>Complete genome sequence of Corynebacterium casei LMG S-19264T (=DSM 44701T), isolated from a smear-ripened cheese.</title>
        <authorList>
            <consortium name="US DOE Joint Genome Institute (JGI-PGF)"/>
            <person name="Walter F."/>
            <person name="Albersmeier A."/>
            <person name="Kalinowski J."/>
            <person name="Ruckert C."/>
        </authorList>
    </citation>
    <scope>NUCLEOTIDE SEQUENCE</scope>
    <source>
        <strain evidence="11">JCM 3131</strain>
    </source>
</reference>
<dbReference type="PROSITE" id="PS50850">
    <property type="entry name" value="MFS"/>
    <property type="match status" value="1"/>
</dbReference>
<feature type="transmembrane region" description="Helical" evidence="9">
    <location>
        <begin position="273"/>
        <end position="293"/>
    </location>
</feature>
<feature type="transmembrane region" description="Helical" evidence="9">
    <location>
        <begin position="101"/>
        <end position="120"/>
    </location>
</feature>
<feature type="transmembrane region" description="Helical" evidence="9">
    <location>
        <begin position="70"/>
        <end position="89"/>
    </location>
</feature>
<sequence>MVSLPDSPAPEVRATAPSPPSAASPPPSKGTAAGLVAVLAALTSVAPLATDMYVPGFPDMGDALGASSSAVQLTMTAFLAGLVVGQLLFGPLSDGLGRRRLLLGGTAGFVLFSLVCAVAPNVGVLIAARFLQGVAGAAGMVLARAVLTDRFHGADLPRYFAVLSQIMGVAPIAAPVLGGAILSVSTWRAVFAVLTVIGVLLLLAVLRKVPETLPPERRHGGGLAATFRAMGALLGRRAFMGYVLVLALVSAAMFAYIGGSSFVFENLHGVSSGMYSLVFAVNAVGMLIAGFLFSRLAGRVRLITLLVTGVGVAALGALAQTVLVLTAGETLAGTWITLFVTLCGVGLVFPSTMSIGQALARDTPGAASALLGGLQFLFGAVASPLVGVFGEDSSLPMALIMLVTVAAAGVALVALAQPWRGQGEPRR</sequence>
<feature type="transmembrane region" description="Helical" evidence="9">
    <location>
        <begin position="395"/>
        <end position="416"/>
    </location>
</feature>
<feature type="domain" description="Major facilitator superfamily (MFS) profile" evidence="10">
    <location>
        <begin position="35"/>
        <end position="421"/>
    </location>
</feature>
<evidence type="ECO:0000256" key="1">
    <source>
        <dbReference type="ARBA" id="ARBA00004651"/>
    </source>
</evidence>
<dbReference type="CDD" id="cd17320">
    <property type="entry name" value="MFS_MdfA_MDR_like"/>
    <property type="match status" value="1"/>
</dbReference>
<dbReference type="GO" id="GO:0005886">
    <property type="term" value="C:plasma membrane"/>
    <property type="evidence" value="ECO:0007669"/>
    <property type="project" value="UniProtKB-SubCell"/>
</dbReference>
<feature type="transmembrane region" description="Helical" evidence="9">
    <location>
        <begin position="32"/>
        <end position="50"/>
    </location>
</feature>